<dbReference type="STRING" id="1122207.MUS1_10645"/>
<keyword evidence="7 19" id="KW-1003">Cell membrane</keyword>
<keyword evidence="8 19" id="KW-0169">Cobalamin biosynthesis</keyword>
<comment type="catalytic activity">
    <reaction evidence="18 19">
        <text>alpha-ribazole 5'-phosphate + adenosylcob(III)inamide-GDP = adenosylcob(III)alamin 5'-phosphate + GMP + H(+)</text>
        <dbReference type="Rhea" id="RHEA:23560"/>
        <dbReference type="ChEBI" id="CHEBI:15378"/>
        <dbReference type="ChEBI" id="CHEBI:57918"/>
        <dbReference type="ChEBI" id="CHEBI:58115"/>
        <dbReference type="ChEBI" id="CHEBI:60487"/>
        <dbReference type="ChEBI" id="CHEBI:60493"/>
        <dbReference type="EC" id="2.7.8.26"/>
    </reaction>
</comment>
<feature type="transmembrane region" description="Helical" evidence="19">
    <location>
        <begin position="64"/>
        <end position="81"/>
    </location>
</feature>
<evidence type="ECO:0000256" key="1">
    <source>
        <dbReference type="ARBA" id="ARBA00001946"/>
    </source>
</evidence>
<proteinExistence type="inferred from homology"/>
<keyword evidence="12 19" id="KW-1133">Transmembrane helix</keyword>
<feature type="transmembrane region" description="Helical" evidence="19">
    <location>
        <begin position="141"/>
        <end position="161"/>
    </location>
</feature>
<keyword evidence="21" id="KW-1185">Reference proteome</keyword>
<dbReference type="eggNOG" id="COG0368">
    <property type="taxonomic scope" value="Bacteria"/>
</dbReference>
<accession>X7E7U1</accession>
<evidence type="ECO:0000256" key="14">
    <source>
        <dbReference type="ARBA" id="ARBA00025228"/>
    </source>
</evidence>
<dbReference type="AlphaFoldDB" id="X7E7U1"/>
<evidence type="ECO:0000256" key="10">
    <source>
        <dbReference type="ARBA" id="ARBA00022692"/>
    </source>
</evidence>
<dbReference type="HAMAP" id="MF_00719">
    <property type="entry name" value="CobS"/>
    <property type="match status" value="1"/>
</dbReference>
<evidence type="ECO:0000256" key="9">
    <source>
        <dbReference type="ARBA" id="ARBA00022679"/>
    </source>
</evidence>
<dbReference type="PANTHER" id="PTHR34148:SF1">
    <property type="entry name" value="ADENOSYLCOBINAMIDE-GDP RIBAZOLETRANSFERASE"/>
    <property type="match status" value="1"/>
</dbReference>
<dbReference type="GO" id="GO:0051073">
    <property type="term" value="F:adenosylcobinamide-GDP ribazoletransferase activity"/>
    <property type="evidence" value="ECO:0007669"/>
    <property type="project" value="UniProtKB-UniRule"/>
</dbReference>
<dbReference type="PANTHER" id="PTHR34148">
    <property type="entry name" value="ADENOSYLCOBINAMIDE-GDP RIBAZOLETRANSFERASE"/>
    <property type="match status" value="1"/>
</dbReference>
<comment type="pathway">
    <text evidence="3 19">Cofactor biosynthesis; adenosylcobalamin biosynthesis; adenosylcobalamin from cob(II)yrinate a,c-diamide: step 7/7.</text>
</comment>
<evidence type="ECO:0000256" key="5">
    <source>
        <dbReference type="ARBA" id="ARBA00013200"/>
    </source>
</evidence>
<dbReference type="GO" id="GO:0008818">
    <property type="term" value="F:cobalamin 5'-phosphate synthase activity"/>
    <property type="evidence" value="ECO:0007669"/>
    <property type="project" value="UniProtKB-UniRule"/>
</dbReference>
<feature type="transmembrane region" description="Helical" evidence="19">
    <location>
        <begin position="111"/>
        <end position="129"/>
    </location>
</feature>
<dbReference type="EC" id="2.7.8.26" evidence="5 19"/>
<keyword evidence="9 19" id="KW-0808">Transferase</keyword>
<comment type="subcellular location">
    <subcellularLocation>
        <location evidence="2 19">Cell membrane</location>
        <topology evidence="2 19">Multi-pass membrane protein</topology>
    </subcellularLocation>
</comment>
<reference evidence="20 21" key="1">
    <citation type="submission" date="2014-01" db="EMBL/GenBank/DDBJ databases">
        <title>Marinomonas ushuaiensis DSM 15871 Genome Sequencing.</title>
        <authorList>
            <person name="Lai Q."/>
            <person name="Shao Z.S."/>
        </authorList>
    </citation>
    <scope>NUCLEOTIDE SEQUENCE [LARGE SCALE GENOMIC DNA]</scope>
    <source>
        <strain evidence="20 21">DSM 15871</strain>
    </source>
</reference>
<gene>
    <name evidence="19" type="primary">cobS</name>
    <name evidence="20" type="ORF">MUS1_10645</name>
</gene>
<evidence type="ECO:0000256" key="7">
    <source>
        <dbReference type="ARBA" id="ARBA00022475"/>
    </source>
</evidence>
<dbReference type="InterPro" id="IPR003805">
    <property type="entry name" value="CobS"/>
</dbReference>
<feature type="transmembrane region" description="Helical" evidence="19">
    <location>
        <begin position="182"/>
        <end position="202"/>
    </location>
</feature>
<name>X7E7U1_9GAMM</name>
<dbReference type="PATRIC" id="fig|1122207.3.peg.1260"/>
<evidence type="ECO:0000256" key="19">
    <source>
        <dbReference type="HAMAP-Rule" id="MF_00719"/>
    </source>
</evidence>
<evidence type="ECO:0000256" key="4">
    <source>
        <dbReference type="ARBA" id="ARBA00010561"/>
    </source>
</evidence>
<evidence type="ECO:0000256" key="11">
    <source>
        <dbReference type="ARBA" id="ARBA00022842"/>
    </source>
</evidence>
<dbReference type="UniPathway" id="UPA00148">
    <property type="reaction ID" value="UER00238"/>
</dbReference>
<evidence type="ECO:0000256" key="2">
    <source>
        <dbReference type="ARBA" id="ARBA00004651"/>
    </source>
</evidence>
<sequence length="261" mass="28938">MKGMVLGPYWQGFKRSLVTYTRIPLKVDWSDDIKHISPVCFLPWIGIVVALISAWPLWFDWSSSLQAILMLLTAVLLTGGFHEDGLMDSCDGLIGGWDKEQRLSIMKDSRIGSYAALSIWFSLSIKWLLLSELLEVIPESFLGLIYTLSAWCIVHVMARIMPLMLMSTLDYVTLGKSKASGMIAKLSPIHWTIALAPCLVIGLLAFNIIALIMTLLIAVGVVVLLRMYLRKKIEGFNGDTLGASEQIGEVLVIVCLLASYS</sequence>
<dbReference type="NCBIfam" id="TIGR00317">
    <property type="entry name" value="cobS"/>
    <property type="match status" value="1"/>
</dbReference>
<comment type="function">
    <text evidence="14 19">Joins adenosylcobinamide-GDP and alpha-ribazole to generate adenosylcobalamin (Ado-cobalamin). Also synthesizes adenosylcobalamin 5'-phosphate from adenosylcobinamide-GDP and alpha-ribazole 5'-phosphate.</text>
</comment>
<protein>
    <recommendedName>
        <fullName evidence="6 19">Adenosylcobinamide-GDP ribazoletransferase</fullName>
        <ecNumber evidence="5 19">2.7.8.26</ecNumber>
    </recommendedName>
    <alternativeName>
        <fullName evidence="16 19">Cobalamin synthase</fullName>
    </alternativeName>
    <alternativeName>
        <fullName evidence="15 19">Cobalamin-5'-phosphate synthase</fullName>
    </alternativeName>
</protein>
<evidence type="ECO:0000256" key="16">
    <source>
        <dbReference type="ARBA" id="ARBA00032853"/>
    </source>
</evidence>
<evidence type="ECO:0000256" key="3">
    <source>
        <dbReference type="ARBA" id="ARBA00004663"/>
    </source>
</evidence>
<comment type="caution">
    <text evidence="20">The sequence shown here is derived from an EMBL/GenBank/DDBJ whole genome shotgun (WGS) entry which is preliminary data.</text>
</comment>
<evidence type="ECO:0000313" key="20">
    <source>
        <dbReference type="EMBL" id="ETX11256.1"/>
    </source>
</evidence>
<evidence type="ECO:0000256" key="8">
    <source>
        <dbReference type="ARBA" id="ARBA00022573"/>
    </source>
</evidence>
<dbReference type="GO" id="GO:0009236">
    <property type="term" value="P:cobalamin biosynthetic process"/>
    <property type="evidence" value="ECO:0007669"/>
    <property type="project" value="UniProtKB-UniRule"/>
</dbReference>
<comment type="catalytic activity">
    <reaction evidence="17 19">
        <text>alpha-ribazole + adenosylcob(III)inamide-GDP = adenosylcob(III)alamin + GMP + H(+)</text>
        <dbReference type="Rhea" id="RHEA:16049"/>
        <dbReference type="ChEBI" id="CHEBI:10329"/>
        <dbReference type="ChEBI" id="CHEBI:15378"/>
        <dbReference type="ChEBI" id="CHEBI:18408"/>
        <dbReference type="ChEBI" id="CHEBI:58115"/>
        <dbReference type="ChEBI" id="CHEBI:60487"/>
        <dbReference type="EC" id="2.7.8.26"/>
    </reaction>
</comment>
<evidence type="ECO:0000256" key="12">
    <source>
        <dbReference type="ARBA" id="ARBA00022989"/>
    </source>
</evidence>
<keyword evidence="10 19" id="KW-0812">Transmembrane</keyword>
<feature type="transmembrane region" description="Helical" evidence="19">
    <location>
        <begin position="39"/>
        <end position="58"/>
    </location>
</feature>
<keyword evidence="13 19" id="KW-0472">Membrane</keyword>
<comment type="similarity">
    <text evidence="4 19">Belongs to the CobS family.</text>
</comment>
<dbReference type="OrthoDB" id="9794626at2"/>
<evidence type="ECO:0000256" key="13">
    <source>
        <dbReference type="ARBA" id="ARBA00023136"/>
    </source>
</evidence>
<dbReference type="RefSeq" id="WP_036160240.1">
    <property type="nucleotide sequence ID" value="NZ_JAMB01000004.1"/>
</dbReference>
<evidence type="ECO:0000256" key="18">
    <source>
        <dbReference type="ARBA" id="ARBA00049504"/>
    </source>
</evidence>
<evidence type="ECO:0000313" key="21">
    <source>
        <dbReference type="Proteomes" id="UP000054058"/>
    </source>
</evidence>
<evidence type="ECO:0000256" key="6">
    <source>
        <dbReference type="ARBA" id="ARBA00015850"/>
    </source>
</evidence>
<dbReference type="Proteomes" id="UP000054058">
    <property type="component" value="Unassembled WGS sequence"/>
</dbReference>
<organism evidence="20 21">
    <name type="scientific">Marinomonas ushuaiensis DSM 15871</name>
    <dbReference type="NCBI Taxonomy" id="1122207"/>
    <lineage>
        <taxon>Bacteria</taxon>
        <taxon>Pseudomonadati</taxon>
        <taxon>Pseudomonadota</taxon>
        <taxon>Gammaproteobacteria</taxon>
        <taxon>Oceanospirillales</taxon>
        <taxon>Oceanospirillaceae</taxon>
        <taxon>Marinomonas</taxon>
    </lineage>
</organism>
<dbReference type="EMBL" id="JAMB01000004">
    <property type="protein sequence ID" value="ETX11256.1"/>
    <property type="molecule type" value="Genomic_DNA"/>
</dbReference>
<dbReference type="GO" id="GO:0005886">
    <property type="term" value="C:plasma membrane"/>
    <property type="evidence" value="ECO:0007669"/>
    <property type="project" value="UniProtKB-SubCell"/>
</dbReference>
<dbReference type="Pfam" id="PF02654">
    <property type="entry name" value="CobS"/>
    <property type="match status" value="1"/>
</dbReference>
<evidence type="ECO:0000256" key="15">
    <source>
        <dbReference type="ARBA" id="ARBA00032605"/>
    </source>
</evidence>
<evidence type="ECO:0000256" key="17">
    <source>
        <dbReference type="ARBA" id="ARBA00048623"/>
    </source>
</evidence>
<keyword evidence="11 19" id="KW-0460">Magnesium</keyword>
<comment type="cofactor">
    <cofactor evidence="1 19">
        <name>Mg(2+)</name>
        <dbReference type="ChEBI" id="CHEBI:18420"/>
    </cofactor>
</comment>